<dbReference type="PANTHER" id="PTHR36842:SF1">
    <property type="entry name" value="PROTEIN TOLB"/>
    <property type="match status" value="1"/>
</dbReference>
<dbReference type="Pfam" id="PF07676">
    <property type="entry name" value="PD40"/>
    <property type="match status" value="3"/>
</dbReference>
<dbReference type="InterPro" id="IPR003646">
    <property type="entry name" value="SH3-like_bac-type"/>
</dbReference>
<accession>A0A540VED8</accession>
<dbReference type="PANTHER" id="PTHR36842">
    <property type="entry name" value="PROTEIN TOLB HOMOLOG"/>
    <property type="match status" value="1"/>
</dbReference>
<evidence type="ECO:0000256" key="2">
    <source>
        <dbReference type="SAM" id="MobiDB-lite"/>
    </source>
</evidence>
<evidence type="ECO:0000256" key="1">
    <source>
        <dbReference type="ARBA" id="ARBA00009820"/>
    </source>
</evidence>
<sequence>MQARGIFMTNQSVPSRWSRTRQGRTGRIRLVLALPWIALLALAPYGVLWGQSPTPQETTRESGTVGARVAVAGAQGVVLADTPGQPQGISLEAGTLLSGLGRTADGEWLRVQTSEGMVGWVPTSGVIAFGVTGWPVFNEDGTLAATPTQEDRPAAGNRRARPGNPAQPENGATADATVQPPAPVVTSTAPIATPTVVAPVATPEAVPAATDASPVVTATVTLTDSRLNVRAGPGLTYPIIAKAHPGEVYVALARDADGDWIQLGVPSVADGFGWVSREFMALSQPWERLPVSAQVSTASTSATISAAASSGQATTLAASPTATPSTASTSAATGGLSGKLVFQNRLGEQIYVYDFASGALWPLTTGIDPTISPDGQTVAFTREGGEAGLYLIDIDGQNERRIYVSGFGLRSPSWSPDGRYIVFSRGVEGDRCRQINERICLSDDEALSDFPLVTQRNWVLSRVDVNGQEYRDIPSLLSARNPDWNQAGIVYESDSGIQITQDAPSATSQLVAFDIHIQYYQDPDWQPNGGRILFQRREASHWEIFSVNPDGADLVALTRPATVLVDALPSNVAPAWSPDGQHIVFLSNRDEGNNAGAWRLWVMEADGSNQRPLPIDVPLEYSFTGEQMVDWGP</sequence>
<dbReference type="SUPFAM" id="SSF69304">
    <property type="entry name" value="Tricorn protease N-terminal domain"/>
    <property type="match status" value="1"/>
</dbReference>
<dbReference type="Gene3D" id="2.130.10.10">
    <property type="entry name" value="YVTN repeat-like/Quinoprotein amine dehydrogenase"/>
    <property type="match status" value="1"/>
</dbReference>
<proteinExistence type="inferred from homology"/>
<protein>
    <submittedName>
        <fullName evidence="4">SH3 domain-containing protein</fullName>
    </submittedName>
</protein>
<feature type="domain" description="SH3b" evidence="3">
    <location>
        <begin position="217"/>
        <end position="283"/>
    </location>
</feature>
<gene>
    <name evidence="4" type="ORF">FKZ61_16430</name>
</gene>
<dbReference type="Pfam" id="PF08239">
    <property type="entry name" value="SH3_3"/>
    <property type="match status" value="1"/>
</dbReference>
<dbReference type="Proteomes" id="UP000317371">
    <property type="component" value="Unassembled WGS sequence"/>
</dbReference>
<dbReference type="SMART" id="SM00287">
    <property type="entry name" value="SH3b"/>
    <property type="match status" value="1"/>
</dbReference>
<dbReference type="AlphaFoldDB" id="A0A540VED8"/>
<reference evidence="4 5" key="1">
    <citation type="submission" date="2019-06" db="EMBL/GenBank/DDBJ databases">
        <title>Genome sequence of Litorilinea aerophila BAA-2444.</title>
        <authorList>
            <person name="Maclea K.S."/>
            <person name="Maurais E.G."/>
            <person name="Iannazzi L.C."/>
        </authorList>
    </citation>
    <scope>NUCLEOTIDE SEQUENCE [LARGE SCALE GENOMIC DNA]</scope>
    <source>
        <strain evidence="4 5">ATCC BAA-2444</strain>
    </source>
</reference>
<comment type="caution">
    <text evidence="4">The sequence shown here is derived from an EMBL/GenBank/DDBJ whole genome shotgun (WGS) entry which is preliminary data.</text>
</comment>
<dbReference type="InterPro" id="IPR011042">
    <property type="entry name" value="6-blade_b-propeller_TolB-like"/>
</dbReference>
<dbReference type="InterPro" id="IPR011659">
    <property type="entry name" value="WD40"/>
</dbReference>
<feature type="region of interest" description="Disordered" evidence="2">
    <location>
        <begin position="140"/>
        <end position="178"/>
    </location>
</feature>
<dbReference type="Gene3D" id="2.30.30.40">
    <property type="entry name" value="SH3 Domains"/>
    <property type="match status" value="1"/>
</dbReference>
<dbReference type="InterPro" id="IPR015943">
    <property type="entry name" value="WD40/YVTN_repeat-like_dom_sf"/>
</dbReference>
<evidence type="ECO:0000313" key="4">
    <source>
        <dbReference type="EMBL" id="TQE94493.1"/>
    </source>
</evidence>
<name>A0A540VED8_9CHLR</name>
<feature type="compositionally biased region" description="Low complexity" evidence="2">
    <location>
        <begin position="154"/>
        <end position="178"/>
    </location>
</feature>
<evidence type="ECO:0000259" key="3">
    <source>
        <dbReference type="SMART" id="SM00287"/>
    </source>
</evidence>
<dbReference type="EMBL" id="VIGC01000023">
    <property type="protein sequence ID" value="TQE94493.1"/>
    <property type="molecule type" value="Genomic_DNA"/>
</dbReference>
<dbReference type="Gene3D" id="2.120.10.30">
    <property type="entry name" value="TolB, C-terminal domain"/>
    <property type="match status" value="1"/>
</dbReference>
<keyword evidence="5" id="KW-1185">Reference proteome</keyword>
<dbReference type="InParanoid" id="A0A540VED8"/>
<comment type="similarity">
    <text evidence="1">Belongs to the TolB family.</text>
</comment>
<dbReference type="OrthoDB" id="166108at2"/>
<evidence type="ECO:0000313" key="5">
    <source>
        <dbReference type="Proteomes" id="UP000317371"/>
    </source>
</evidence>
<organism evidence="4 5">
    <name type="scientific">Litorilinea aerophila</name>
    <dbReference type="NCBI Taxonomy" id="1204385"/>
    <lineage>
        <taxon>Bacteria</taxon>
        <taxon>Bacillati</taxon>
        <taxon>Chloroflexota</taxon>
        <taxon>Caldilineae</taxon>
        <taxon>Caldilineales</taxon>
        <taxon>Caldilineaceae</taxon>
        <taxon>Litorilinea</taxon>
    </lineage>
</organism>